<evidence type="ECO:0000313" key="1">
    <source>
        <dbReference type="EMBL" id="TMS32348.1"/>
    </source>
</evidence>
<gene>
    <name evidence="1" type="ORF">L596_000200</name>
</gene>
<comment type="caution">
    <text evidence="1">The sequence shown here is derived from an EMBL/GenBank/DDBJ whole genome shotgun (WGS) entry which is preliminary data.</text>
</comment>
<reference evidence="1 2" key="1">
    <citation type="journal article" date="2015" name="Genome Biol.">
        <title>Comparative genomics of Steinernema reveals deeply conserved gene regulatory networks.</title>
        <authorList>
            <person name="Dillman A.R."/>
            <person name="Macchietto M."/>
            <person name="Porter C.F."/>
            <person name="Rogers A."/>
            <person name="Williams B."/>
            <person name="Antoshechkin I."/>
            <person name="Lee M.M."/>
            <person name="Goodwin Z."/>
            <person name="Lu X."/>
            <person name="Lewis E.E."/>
            <person name="Goodrich-Blair H."/>
            <person name="Stock S.P."/>
            <person name="Adams B.J."/>
            <person name="Sternberg P.W."/>
            <person name="Mortazavi A."/>
        </authorList>
    </citation>
    <scope>NUCLEOTIDE SEQUENCE [LARGE SCALE GENOMIC DNA]</scope>
    <source>
        <strain evidence="1 2">ALL</strain>
    </source>
</reference>
<proteinExistence type="predicted"/>
<reference evidence="1 2" key="2">
    <citation type="journal article" date="2019" name="G3 (Bethesda)">
        <title>Hybrid Assembly of the Genome of the Entomopathogenic Nematode Steinernema carpocapsae Identifies the X-Chromosome.</title>
        <authorList>
            <person name="Serra L."/>
            <person name="Macchietto M."/>
            <person name="Macias-Munoz A."/>
            <person name="McGill C.J."/>
            <person name="Rodriguez I.M."/>
            <person name="Rodriguez B."/>
            <person name="Murad R."/>
            <person name="Mortazavi A."/>
        </authorList>
    </citation>
    <scope>NUCLEOTIDE SEQUENCE [LARGE SCALE GENOMIC DNA]</scope>
    <source>
        <strain evidence="1 2">ALL</strain>
    </source>
</reference>
<name>A0A4U8ULM6_STECR</name>
<accession>A0A4U8ULM6</accession>
<sequence>MFHNVRKGSSSPFQNVQCFSKFEKKITLIWKPKWRNTVLGKRFTAVKRSDLSERCSIHDSGRNFKALKRGREEGEGGGDRKDCCSNEDSERRIFSVGAQNRHTSTRES</sequence>
<dbReference type="EMBL" id="AZBU02000001">
    <property type="protein sequence ID" value="TMS32348.1"/>
    <property type="molecule type" value="Genomic_DNA"/>
</dbReference>
<evidence type="ECO:0000313" key="2">
    <source>
        <dbReference type="Proteomes" id="UP000298663"/>
    </source>
</evidence>
<dbReference type="Proteomes" id="UP000298663">
    <property type="component" value="Unassembled WGS sequence"/>
</dbReference>
<protein>
    <submittedName>
        <fullName evidence="1">Uncharacterized protein</fullName>
    </submittedName>
</protein>
<keyword evidence="2" id="KW-1185">Reference proteome</keyword>
<dbReference type="AlphaFoldDB" id="A0A4U8ULM6"/>
<organism evidence="1 2">
    <name type="scientific">Steinernema carpocapsae</name>
    <name type="common">Entomopathogenic nematode</name>
    <dbReference type="NCBI Taxonomy" id="34508"/>
    <lineage>
        <taxon>Eukaryota</taxon>
        <taxon>Metazoa</taxon>
        <taxon>Ecdysozoa</taxon>
        <taxon>Nematoda</taxon>
        <taxon>Chromadorea</taxon>
        <taxon>Rhabditida</taxon>
        <taxon>Tylenchina</taxon>
        <taxon>Panagrolaimomorpha</taxon>
        <taxon>Strongyloidoidea</taxon>
        <taxon>Steinernematidae</taxon>
        <taxon>Steinernema</taxon>
    </lineage>
</organism>